<reference evidence="4 5" key="1">
    <citation type="submission" date="2021-12" db="EMBL/GenBank/DDBJ databases">
        <title>Genome sequencing of bacteria with rrn-lacking chromosome and rrn-plasmid.</title>
        <authorList>
            <person name="Anda M."/>
            <person name="Iwasaki W."/>
        </authorList>
    </citation>
    <scope>NUCLEOTIDE SEQUENCE [LARGE SCALE GENOMIC DNA]</scope>
    <source>
        <strain evidence="4 5">NBRC 101262</strain>
        <plasmid evidence="4 5">pPP1</plasmid>
    </source>
</reference>
<evidence type="ECO:0000313" key="4">
    <source>
        <dbReference type="EMBL" id="BDD00903.1"/>
    </source>
</evidence>
<dbReference type="Gene3D" id="3.30.450.40">
    <property type="match status" value="1"/>
</dbReference>
<feature type="coiled-coil region" evidence="1">
    <location>
        <begin position="485"/>
        <end position="526"/>
    </location>
</feature>
<evidence type="ECO:0000256" key="2">
    <source>
        <dbReference type="SAM" id="Phobius"/>
    </source>
</evidence>
<dbReference type="EMBL" id="AP025293">
    <property type="protein sequence ID" value="BDD00903.1"/>
    <property type="molecule type" value="Genomic_DNA"/>
</dbReference>
<keyword evidence="4" id="KW-0614">Plasmid</keyword>
<dbReference type="PROSITE" id="PS50885">
    <property type="entry name" value="HAMP"/>
    <property type="match status" value="1"/>
</dbReference>
<keyword evidence="2" id="KW-0472">Membrane</keyword>
<name>A0ABM7VIX3_9BACT</name>
<feature type="transmembrane region" description="Helical" evidence="2">
    <location>
        <begin position="15"/>
        <end position="35"/>
    </location>
</feature>
<evidence type="ECO:0000313" key="5">
    <source>
        <dbReference type="Proteomes" id="UP001354989"/>
    </source>
</evidence>
<gene>
    <name evidence="4" type="ORF">PEPS_31830</name>
</gene>
<dbReference type="RefSeq" id="WP_332921580.1">
    <property type="nucleotide sequence ID" value="NZ_AP025293.1"/>
</dbReference>
<feature type="domain" description="HAMP" evidence="3">
    <location>
        <begin position="218"/>
        <end position="270"/>
    </location>
</feature>
<geneLocation type="plasmid" evidence="4 5">
    <name>pPP1</name>
</geneLocation>
<evidence type="ECO:0000256" key="1">
    <source>
        <dbReference type="SAM" id="Coils"/>
    </source>
</evidence>
<evidence type="ECO:0000259" key="3">
    <source>
        <dbReference type="PROSITE" id="PS50885"/>
    </source>
</evidence>
<dbReference type="SUPFAM" id="SSF55781">
    <property type="entry name" value="GAF domain-like"/>
    <property type="match status" value="1"/>
</dbReference>
<keyword evidence="2" id="KW-1133">Transmembrane helix</keyword>
<protein>
    <recommendedName>
        <fullName evidence="3">HAMP domain-containing protein</fullName>
    </recommendedName>
</protein>
<dbReference type="Pfam" id="PF13185">
    <property type="entry name" value="GAF_2"/>
    <property type="match status" value="1"/>
</dbReference>
<dbReference type="InterPro" id="IPR003018">
    <property type="entry name" value="GAF"/>
</dbReference>
<dbReference type="InterPro" id="IPR003660">
    <property type="entry name" value="HAMP_dom"/>
</dbReference>
<organism evidence="4 5">
    <name type="scientific">Persicobacter psychrovividus</name>
    <dbReference type="NCBI Taxonomy" id="387638"/>
    <lineage>
        <taxon>Bacteria</taxon>
        <taxon>Pseudomonadati</taxon>
        <taxon>Bacteroidota</taxon>
        <taxon>Cytophagia</taxon>
        <taxon>Cytophagales</taxon>
        <taxon>Persicobacteraceae</taxon>
        <taxon>Persicobacter</taxon>
    </lineage>
</organism>
<keyword evidence="1" id="KW-0175">Coiled coil</keyword>
<keyword evidence="2" id="KW-0812">Transmembrane</keyword>
<sequence>MKTKKYFGISSQIQYSYLFIMITVFGAGAFAIFLIHRNNQLDKQIVEVNFPLQEQLVQYQALVDNSFDLTNNWIFNPNLAAKKRLRFILDKEVDDNKNNINNIALKLPSLREPVMSTFARVDSLFWLEKKIVSLLQTEDDYIDDMKVEEAITLYETDLTEKKDNVDALLIKFIEDRKVELRAAQEEKANANSVIFFVLLTTFLLTAVVSVIASVYTKRQVVKPIINLKRTLYALAQGEIVTVESRKNRDEIHEMIEAMQSLTAGLEKKINFAYEIGKGNYHQEFEQLSEKDSMGIALIKMRDSLKQNDEESSKRTWAATGQAEIAEVLRNQGRSLEELYDQVISFICKYTESNQGAIFLLEEDHQTQEQYLDMISCYAYDRKKHLHQRIEIGDGLVGQCFLESKIIFLTDVPESYMKITSGLGEASPTCVLISPLIINDQIFGVLELASFNVYKEHQKAFIEKVSETIASSIFNIKGNIKTQSLLEDSRIQATQLKEKEEELQQNLEELRATQEQLEREKMELLKNQTPQQS</sequence>
<proteinExistence type="predicted"/>
<accession>A0ABM7VIX3</accession>
<dbReference type="Proteomes" id="UP001354989">
    <property type="component" value="Plasmid pPP1"/>
</dbReference>
<feature type="transmembrane region" description="Helical" evidence="2">
    <location>
        <begin position="193"/>
        <end position="215"/>
    </location>
</feature>
<keyword evidence="5" id="KW-1185">Reference proteome</keyword>
<dbReference type="Gene3D" id="6.10.340.10">
    <property type="match status" value="1"/>
</dbReference>
<dbReference type="InterPro" id="IPR029016">
    <property type="entry name" value="GAF-like_dom_sf"/>
</dbReference>